<evidence type="ECO:0000256" key="8">
    <source>
        <dbReference type="SAM" id="Coils"/>
    </source>
</evidence>
<gene>
    <name evidence="11" type="ORF">HHI36_001802</name>
</gene>
<dbReference type="AlphaFoldDB" id="A0ABD2P9B4"/>
<dbReference type="Proteomes" id="UP001516400">
    <property type="component" value="Unassembled WGS sequence"/>
</dbReference>
<evidence type="ECO:0000313" key="12">
    <source>
        <dbReference type="Proteomes" id="UP001516400"/>
    </source>
</evidence>
<evidence type="ECO:0000313" key="11">
    <source>
        <dbReference type="EMBL" id="KAL3287327.1"/>
    </source>
</evidence>
<sequence>MKTCGNCSSNRSPKLKKSSADHDPKDCGHRLKSRLIHQRPKKPTESKDLVIVYHNDQVRDLIVPERNPTDLAGIWPKSEFNRLQKQSRVITLEEKKAMIAEMEKTKQDEIHASEMRKEALSKAQIQQDPTIGSKLTTVEHDAKCKSEYLLQRSHELLNEQDDRVKAANCIILATKCRAIRNAQIMEKELIKKQLQQESRRLDGMMEQARQDALKKDEKRAQLEEQKIKGNFILVYMKYVFANTDSDTDH</sequence>
<evidence type="ECO:0000256" key="4">
    <source>
        <dbReference type="ARBA" id="ARBA00023069"/>
    </source>
</evidence>
<keyword evidence="2" id="KW-0282">Flagellum</keyword>
<name>A0ABD2P9B4_9CUCU</name>
<dbReference type="PANTHER" id="PTHR15504:SF0">
    <property type="entry name" value="CILIA- AND FLAGELLA-ASSOCIATED PROTEIN 45"/>
    <property type="match status" value="1"/>
</dbReference>
<feature type="domain" description="Trichohyalin-plectin-homology" evidence="10">
    <location>
        <begin position="157"/>
        <end position="226"/>
    </location>
</feature>
<dbReference type="GO" id="GO:0031514">
    <property type="term" value="C:motile cilium"/>
    <property type="evidence" value="ECO:0007669"/>
    <property type="project" value="UniProtKB-SubCell"/>
</dbReference>
<dbReference type="EMBL" id="JABFTP020000185">
    <property type="protein sequence ID" value="KAL3287327.1"/>
    <property type="molecule type" value="Genomic_DNA"/>
</dbReference>
<feature type="compositionally biased region" description="Basic residues" evidence="9">
    <location>
        <begin position="30"/>
        <end position="41"/>
    </location>
</feature>
<evidence type="ECO:0000256" key="9">
    <source>
        <dbReference type="SAM" id="MobiDB-lite"/>
    </source>
</evidence>
<protein>
    <recommendedName>
        <fullName evidence="7">Cilia- and flagella-associated protein 45</fullName>
    </recommendedName>
</protein>
<comment type="subcellular location">
    <subcellularLocation>
        <location evidence="1">Cell projection</location>
        <location evidence="1">Cilium</location>
        <location evidence="1">Flagellum</location>
    </subcellularLocation>
</comment>
<feature type="region of interest" description="Disordered" evidence="9">
    <location>
        <begin position="1"/>
        <end position="43"/>
    </location>
</feature>
<accession>A0ABD2P9B4</accession>
<evidence type="ECO:0000256" key="7">
    <source>
        <dbReference type="ARBA" id="ARBA00034142"/>
    </source>
</evidence>
<evidence type="ECO:0000256" key="1">
    <source>
        <dbReference type="ARBA" id="ARBA00004230"/>
    </source>
</evidence>
<evidence type="ECO:0000256" key="5">
    <source>
        <dbReference type="ARBA" id="ARBA00023273"/>
    </source>
</evidence>
<dbReference type="InterPro" id="IPR033253">
    <property type="entry name" value="CFAP45"/>
</dbReference>
<evidence type="ECO:0000256" key="6">
    <source>
        <dbReference type="ARBA" id="ARBA00034116"/>
    </source>
</evidence>
<comment type="similarity">
    <text evidence="6">Belongs to the CFAP45 family.</text>
</comment>
<feature type="compositionally biased region" description="Basic and acidic residues" evidence="9">
    <location>
        <begin position="18"/>
        <end position="29"/>
    </location>
</feature>
<keyword evidence="12" id="KW-1185">Reference proteome</keyword>
<evidence type="ECO:0000259" key="10">
    <source>
        <dbReference type="Pfam" id="PF13868"/>
    </source>
</evidence>
<proteinExistence type="inferred from homology"/>
<dbReference type="InterPro" id="IPR043597">
    <property type="entry name" value="TPH_dom"/>
</dbReference>
<dbReference type="PANTHER" id="PTHR15504">
    <property type="entry name" value="NASOPHARYNGEAL EPITHELIUM SPECIFIC PROTEIN 1"/>
    <property type="match status" value="1"/>
</dbReference>
<keyword evidence="5" id="KW-0966">Cell projection</keyword>
<evidence type="ECO:0000256" key="2">
    <source>
        <dbReference type="ARBA" id="ARBA00022846"/>
    </source>
</evidence>
<organism evidence="11 12">
    <name type="scientific">Cryptolaemus montrouzieri</name>
    <dbReference type="NCBI Taxonomy" id="559131"/>
    <lineage>
        <taxon>Eukaryota</taxon>
        <taxon>Metazoa</taxon>
        <taxon>Ecdysozoa</taxon>
        <taxon>Arthropoda</taxon>
        <taxon>Hexapoda</taxon>
        <taxon>Insecta</taxon>
        <taxon>Pterygota</taxon>
        <taxon>Neoptera</taxon>
        <taxon>Endopterygota</taxon>
        <taxon>Coleoptera</taxon>
        <taxon>Polyphaga</taxon>
        <taxon>Cucujiformia</taxon>
        <taxon>Coccinelloidea</taxon>
        <taxon>Coccinellidae</taxon>
        <taxon>Scymninae</taxon>
        <taxon>Scymnini</taxon>
        <taxon>Cryptolaemus</taxon>
    </lineage>
</organism>
<dbReference type="Pfam" id="PF13868">
    <property type="entry name" value="TPH"/>
    <property type="match status" value="1"/>
</dbReference>
<feature type="coiled-coil region" evidence="8">
    <location>
        <begin position="187"/>
        <end position="225"/>
    </location>
</feature>
<keyword evidence="4" id="KW-0969">Cilium</keyword>
<reference evidence="11 12" key="1">
    <citation type="journal article" date="2021" name="BMC Biol.">
        <title>Horizontally acquired antibacterial genes associated with adaptive radiation of ladybird beetles.</title>
        <authorList>
            <person name="Li H.S."/>
            <person name="Tang X.F."/>
            <person name="Huang Y.H."/>
            <person name="Xu Z.Y."/>
            <person name="Chen M.L."/>
            <person name="Du X.Y."/>
            <person name="Qiu B.Y."/>
            <person name="Chen P.T."/>
            <person name="Zhang W."/>
            <person name="Slipinski A."/>
            <person name="Escalona H.E."/>
            <person name="Waterhouse R.M."/>
            <person name="Zwick A."/>
            <person name="Pang H."/>
        </authorList>
    </citation>
    <scope>NUCLEOTIDE SEQUENCE [LARGE SCALE GENOMIC DNA]</scope>
    <source>
        <strain evidence="11">SYSU2018</strain>
    </source>
</reference>
<feature type="compositionally biased region" description="Polar residues" evidence="9">
    <location>
        <begin position="1"/>
        <end position="12"/>
    </location>
</feature>
<evidence type="ECO:0000256" key="3">
    <source>
        <dbReference type="ARBA" id="ARBA00023054"/>
    </source>
</evidence>
<comment type="caution">
    <text evidence="11">The sequence shown here is derived from an EMBL/GenBank/DDBJ whole genome shotgun (WGS) entry which is preliminary data.</text>
</comment>
<keyword evidence="3 8" id="KW-0175">Coiled coil</keyword>